<organism evidence="1 2">
    <name type="scientific">Halteria grandinella</name>
    <dbReference type="NCBI Taxonomy" id="5974"/>
    <lineage>
        <taxon>Eukaryota</taxon>
        <taxon>Sar</taxon>
        <taxon>Alveolata</taxon>
        <taxon>Ciliophora</taxon>
        <taxon>Intramacronucleata</taxon>
        <taxon>Spirotrichea</taxon>
        <taxon>Stichotrichia</taxon>
        <taxon>Sporadotrichida</taxon>
        <taxon>Halteriidae</taxon>
        <taxon>Halteria</taxon>
    </lineage>
</organism>
<sequence length="389" mass="42991">MSSHFPHSNLIKQPLNEPMRTKVIPLVCLTLAALVSGEEIPDNIQAQVLQNYASPQSSLEQIEHFRHKLIKYSGYQRQPFTNASCDLECTSACFSQYQWSDGSTSLQIFLECIIPQCGTGCASIAQRKQGEEIKGNVSLVEGAEITGELSINQCNTDCHDDCFSLKKMVGVPLLLTCARDRCNCRYSLTSPLEEQLALTQQIKQEAAIPIIEPSEVVPDQNVTTPIAIESNDTITQVEPIPELPVITEDPTHSIDSVEFSQNLTSPDLIEPPPLISLFSEDSAILPTSVKSSASWLRASFGFAAVLMITGLCIFTYSQLQESRLLSECGADKMLLRKRKRGSIYADLDKYDEQSIASTNASSLVTFRAHNNLGKKWSADVEDSPYHRLV</sequence>
<evidence type="ECO:0000313" key="2">
    <source>
        <dbReference type="Proteomes" id="UP000785679"/>
    </source>
</evidence>
<comment type="caution">
    <text evidence="1">The sequence shown here is derived from an EMBL/GenBank/DDBJ whole genome shotgun (WGS) entry which is preliminary data.</text>
</comment>
<proteinExistence type="predicted"/>
<reference evidence="1" key="1">
    <citation type="submission" date="2019-06" db="EMBL/GenBank/DDBJ databases">
        <authorList>
            <person name="Zheng W."/>
        </authorList>
    </citation>
    <scope>NUCLEOTIDE SEQUENCE</scope>
    <source>
        <strain evidence="1">QDHG01</strain>
    </source>
</reference>
<dbReference type="Proteomes" id="UP000785679">
    <property type="component" value="Unassembled WGS sequence"/>
</dbReference>
<protein>
    <submittedName>
        <fullName evidence="1">Uncharacterized protein</fullName>
    </submittedName>
</protein>
<dbReference type="EMBL" id="RRYP01011626">
    <property type="protein sequence ID" value="TNV77608.1"/>
    <property type="molecule type" value="Genomic_DNA"/>
</dbReference>
<accession>A0A8J8NMK9</accession>
<name>A0A8J8NMK9_HALGN</name>
<dbReference type="AlphaFoldDB" id="A0A8J8NMK9"/>
<gene>
    <name evidence="1" type="ORF">FGO68_gene4386</name>
</gene>
<evidence type="ECO:0000313" key="1">
    <source>
        <dbReference type="EMBL" id="TNV77608.1"/>
    </source>
</evidence>
<keyword evidence="2" id="KW-1185">Reference proteome</keyword>